<evidence type="ECO:0000256" key="1">
    <source>
        <dbReference type="ARBA" id="ARBA00022692"/>
    </source>
</evidence>
<dbReference type="InterPro" id="IPR038814">
    <property type="entry name" value="AIM11"/>
</dbReference>
<dbReference type="PANTHER" id="PTHR39136">
    <property type="entry name" value="ALTERED INHERITANCE OF MITOCHONDRIA PROTEIN 11"/>
    <property type="match status" value="1"/>
</dbReference>
<protein>
    <recommendedName>
        <fullName evidence="4">Altered inheritance of mitochondria protein 11</fullName>
    </recommendedName>
</protein>
<dbReference type="EMBL" id="LLZZ01000157">
    <property type="protein sequence ID" value="KTA97681.1"/>
    <property type="molecule type" value="Genomic_DNA"/>
</dbReference>
<dbReference type="GO" id="GO:0016020">
    <property type="term" value="C:membrane"/>
    <property type="evidence" value="ECO:0007669"/>
    <property type="project" value="UniProtKB-SubCell"/>
</dbReference>
<proteinExistence type="inferred from homology"/>
<accession>A0A0W0CDL1</accession>
<gene>
    <name evidence="4" type="primary">AIM11</name>
    <name evidence="5" type="ORF">AO440_000128</name>
</gene>
<organism evidence="5 6">
    <name type="scientific">Candida glabrata</name>
    <name type="common">Yeast</name>
    <name type="synonym">Torulopsis glabrata</name>
    <dbReference type="NCBI Taxonomy" id="5478"/>
    <lineage>
        <taxon>Eukaryota</taxon>
        <taxon>Fungi</taxon>
        <taxon>Dikarya</taxon>
        <taxon>Ascomycota</taxon>
        <taxon>Saccharomycotina</taxon>
        <taxon>Saccharomycetes</taxon>
        <taxon>Saccharomycetales</taxon>
        <taxon>Saccharomycetaceae</taxon>
        <taxon>Nakaseomyces</taxon>
    </lineage>
</organism>
<dbReference type="AlphaFoldDB" id="A0A0W0CDL1"/>
<name>A0A0W0CDL1_CANGB</name>
<comment type="subcellular location">
    <subcellularLocation>
        <location evidence="4">Membrane</location>
        <topology evidence="4">Multi-pass membrane protein</topology>
    </subcellularLocation>
</comment>
<dbReference type="VEuPathDB" id="FungiDB:B1J91_A04367g"/>
<evidence type="ECO:0000256" key="3">
    <source>
        <dbReference type="ARBA" id="ARBA00023136"/>
    </source>
</evidence>
<evidence type="ECO:0000313" key="6">
    <source>
        <dbReference type="Proteomes" id="UP000054886"/>
    </source>
</evidence>
<evidence type="ECO:0000256" key="4">
    <source>
        <dbReference type="RuleBase" id="RU367098"/>
    </source>
</evidence>
<dbReference type="GO" id="GO:0005739">
    <property type="term" value="C:mitochondrion"/>
    <property type="evidence" value="ECO:0007669"/>
    <property type="project" value="TreeGrafter"/>
</dbReference>
<reference evidence="5 6" key="1">
    <citation type="submission" date="2015-10" db="EMBL/GenBank/DDBJ databases">
        <title>Draft genomes sequences of Candida glabrata isolates 1A, 1B, 2A, 2B, 3A and 3B.</title>
        <authorList>
            <person name="Haavelsrud O.E."/>
            <person name="Gaustad P."/>
        </authorList>
    </citation>
    <scope>NUCLEOTIDE SEQUENCE [LARGE SCALE GENOMIC DNA]</scope>
    <source>
        <strain evidence="5">910700640</strain>
    </source>
</reference>
<dbReference type="Proteomes" id="UP000054886">
    <property type="component" value="Unassembled WGS sequence"/>
</dbReference>
<keyword evidence="1 4" id="KW-0812">Transmembrane</keyword>
<dbReference type="VEuPathDB" id="FungiDB:GVI51_A04213"/>
<keyword evidence="3 4" id="KW-0472">Membrane</keyword>
<keyword evidence="2 4" id="KW-1133">Transmembrane helix</keyword>
<evidence type="ECO:0000256" key="2">
    <source>
        <dbReference type="ARBA" id="ARBA00022989"/>
    </source>
</evidence>
<sequence length="120" mass="13755">MVEQQVPLRYQDRRKTEMLRFFGATMVTLVSCRLLMGKVAPKKVDSSLLRRTNFMSNHKPFTGSTSEKTGKDISMGLLYTTGMITGLISMGITGSCWNNDITTVDEFRERFRLDKEYLND</sequence>
<feature type="transmembrane region" description="Helical" evidence="4">
    <location>
        <begin position="18"/>
        <end position="36"/>
    </location>
</feature>
<dbReference type="VEuPathDB" id="FungiDB:GWK60_A04279"/>
<dbReference type="PANTHER" id="PTHR39136:SF1">
    <property type="entry name" value="ALTERED INHERITANCE OF MITOCHONDRIA PROTEIN 11"/>
    <property type="match status" value="1"/>
</dbReference>
<comment type="similarity">
    <text evidence="4">Belongs to the AIM11 family.</text>
</comment>
<dbReference type="VEuPathDB" id="FungiDB:CAGL0A04367g"/>
<evidence type="ECO:0000313" key="5">
    <source>
        <dbReference type="EMBL" id="KTA97681.1"/>
    </source>
</evidence>
<comment type="caution">
    <text evidence="5">The sequence shown here is derived from an EMBL/GenBank/DDBJ whole genome shotgun (WGS) entry which is preliminary data.</text>
</comment>